<gene>
    <name evidence="2" type="ORF">GCM10008066_17090</name>
</gene>
<dbReference type="InterPro" id="IPR011992">
    <property type="entry name" value="EF-hand-dom_pair"/>
</dbReference>
<evidence type="ECO:0000313" key="3">
    <source>
        <dbReference type="Proteomes" id="UP000642180"/>
    </source>
</evidence>
<sequence>MIGGINNGGWAVQKTDSAKVATDLLAKADDILQGTEKPTRQTALTRPADQDTGDGGIGYARGFPADVQLGDELAAQLDQSRFSREEIAVRNPTAQTVFTSLDVENKGYLDRQALQAAFDKMSDDSEANAQKVEQLLQELADGNEQISADQFAAGVSQIAPQDASAADALSSADVTDVVAESASVPAALGVPVQSTAVESSSVADMNSDGLVGLQELVSFQTKQAQVQQVEQTSQQERDIVNRITTQLVQTYGRFDAQVANATAQVNPFNTTA</sequence>
<dbReference type="EMBL" id="BMDI01000001">
    <property type="protein sequence ID" value="GGI19040.1"/>
    <property type="molecule type" value="Genomic_DNA"/>
</dbReference>
<protein>
    <recommendedName>
        <fullName evidence="4">EF-hand domain-containing protein</fullName>
    </recommendedName>
</protein>
<keyword evidence="3" id="KW-1185">Reference proteome</keyword>
<reference evidence="3" key="1">
    <citation type="journal article" date="2019" name="Int. J. Syst. Evol. Microbiol.">
        <title>The Global Catalogue of Microorganisms (GCM) 10K type strain sequencing project: providing services to taxonomists for standard genome sequencing and annotation.</title>
        <authorList>
            <consortium name="The Broad Institute Genomics Platform"/>
            <consortium name="The Broad Institute Genome Sequencing Center for Infectious Disease"/>
            <person name="Wu L."/>
            <person name="Ma J."/>
        </authorList>
    </citation>
    <scope>NUCLEOTIDE SEQUENCE [LARGE SCALE GENOMIC DNA]</scope>
    <source>
        <strain evidence="3">CCM 2767</strain>
    </source>
</reference>
<dbReference type="PROSITE" id="PS00018">
    <property type="entry name" value="EF_HAND_1"/>
    <property type="match status" value="1"/>
</dbReference>
<dbReference type="Proteomes" id="UP000642180">
    <property type="component" value="Unassembled WGS sequence"/>
</dbReference>
<dbReference type="InterPro" id="IPR018247">
    <property type="entry name" value="EF_Hand_1_Ca_BS"/>
</dbReference>
<comment type="caution">
    <text evidence="2">The sequence shown here is derived from an EMBL/GenBank/DDBJ whole genome shotgun (WGS) entry which is preliminary data.</text>
</comment>
<evidence type="ECO:0000313" key="2">
    <source>
        <dbReference type="EMBL" id="GGI19040.1"/>
    </source>
</evidence>
<proteinExistence type="predicted"/>
<dbReference type="Gene3D" id="1.10.238.10">
    <property type="entry name" value="EF-hand"/>
    <property type="match status" value="1"/>
</dbReference>
<organism evidence="2 3">
    <name type="scientific">Oxalicibacterium faecigallinarum</name>
    <dbReference type="NCBI Taxonomy" id="573741"/>
    <lineage>
        <taxon>Bacteria</taxon>
        <taxon>Pseudomonadati</taxon>
        <taxon>Pseudomonadota</taxon>
        <taxon>Betaproteobacteria</taxon>
        <taxon>Burkholderiales</taxon>
        <taxon>Oxalobacteraceae</taxon>
        <taxon>Oxalicibacterium</taxon>
    </lineage>
</organism>
<dbReference type="RefSeq" id="WP_188380812.1">
    <property type="nucleotide sequence ID" value="NZ_BMDI01000001.1"/>
</dbReference>
<feature type="region of interest" description="Disordered" evidence="1">
    <location>
        <begin position="30"/>
        <end position="61"/>
    </location>
</feature>
<dbReference type="SUPFAM" id="SSF47473">
    <property type="entry name" value="EF-hand"/>
    <property type="match status" value="1"/>
</dbReference>
<accession>A0A8J3ASD4</accession>
<dbReference type="AlphaFoldDB" id="A0A8J3ASD4"/>
<name>A0A8J3ASD4_9BURK</name>
<evidence type="ECO:0000256" key="1">
    <source>
        <dbReference type="SAM" id="MobiDB-lite"/>
    </source>
</evidence>
<evidence type="ECO:0008006" key="4">
    <source>
        <dbReference type="Google" id="ProtNLM"/>
    </source>
</evidence>